<reference evidence="1 2" key="1">
    <citation type="submission" date="2016-03" db="EMBL/GenBank/DDBJ databases">
        <title>Microsymbionts genomes from the relict species Vavilovia formosa (Stev.) Fed.</title>
        <authorList>
            <person name="Kopat V."/>
            <person name="Chirak E."/>
            <person name="Kimeklis A."/>
            <person name="Andronov E."/>
        </authorList>
    </citation>
    <scope>NUCLEOTIDE SEQUENCE [LARGE SCALE GENOMIC DNA]</scope>
    <source>
        <strain evidence="1 2">Vaf07</strain>
    </source>
</reference>
<dbReference type="AlphaFoldDB" id="A0A164A0U6"/>
<evidence type="ECO:0000313" key="2">
    <source>
        <dbReference type="Proteomes" id="UP000076574"/>
    </source>
</evidence>
<dbReference type="EMBL" id="LVYV01000006">
    <property type="protein sequence ID" value="KZD24095.1"/>
    <property type="molecule type" value="Genomic_DNA"/>
</dbReference>
<evidence type="ECO:0000313" key="1">
    <source>
        <dbReference type="EMBL" id="KZD24095.1"/>
    </source>
</evidence>
<proteinExistence type="predicted"/>
<sequence>MGGSRSYGCLNQTLKRDVDKVNPSLNLPPIDARSSDTRIGIVNLPGVQQQYGQNYGRSIVPFRLPQPTFNGNPRR</sequence>
<keyword evidence="2" id="KW-1185">Reference proteome</keyword>
<gene>
    <name evidence="1" type="ORF">A4A58_24795</name>
</gene>
<name>A0A164A0U6_9BRAD</name>
<dbReference type="STRING" id="943830.A4A58_24795"/>
<dbReference type="Proteomes" id="UP000076574">
    <property type="component" value="Unassembled WGS sequence"/>
</dbReference>
<protein>
    <submittedName>
        <fullName evidence="1">Uncharacterized protein</fullName>
    </submittedName>
</protein>
<accession>A0A164A0U6</accession>
<organism evidence="1 2">
    <name type="scientific">Tardiphaga robiniae</name>
    <dbReference type="NCBI Taxonomy" id="943830"/>
    <lineage>
        <taxon>Bacteria</taxon>
        <taxon>Pseudomonadati</taxon>
        <taxon>Pseudomonadota</taxon>
        <taxon>Alphaproteobacteria</taxon>
        <taxon>Hyphomicrobiales</taxon>
        <taxon>Nitrobacteraceae</taxon>
        <taxon>Tardiphaga</taxon>
    </lineage>
</organism>
<comment type="caution">
    <text evidence="1">The sequence shown here is derived from an EMBL/GenBank/DDBJ whole genome shotgun (WGS) entry which is preliminary data.</text>
</comment>
<dbReference type="OrthoDB" id="7376530at2"/>